<dbReference type="Gene3D" id="3.30.559.10">
    <property type="entry name" value="Chloramphenicol acetyltransferase-like domain"/>
    <property type="match status" value="2"/>
</dbReference>
<dbReference type="EMBL" id="NKQK01000025">
    <property type="protein sequence ID" value="PSR91868.1"/>
    <property type="molecule type" value="Genomic_DNA"/>
</dbReference>
<gene>
    <name evidence="2" type="ORF">CEY00_Acc29215</name>
</gene>
<evidence type="ECO:0000313" key="2">
    <source>
        <dbReference type="EMBL" id="PSR91868.1"/>
    </source>
</evidence>
<comment type="caution">
    <text evidence="2">The sequence shown here is derived from an EMBL/GenBank/DDBJ whole genome shotgun (WGS) entry which is preliminary data.</text>
</comment>
<reference evidence="3" key="2">
    <citation type="journal article" date="2018" name="BMC Genomics">
        <title>A manually annotated Actinidia chinensis var. chinensis (kiwifruit) genome highlights the challenges associated with draft genomes and gene prediction in plants.</title>
        <authorList>
            <person name="Pilkington S.M."/>
            <person name="Crowhurst R."/>
            <person name="Hilario E."/>
            <person name="Nardozza S."/>
            <person name="Fraser L."/>
            <person name="Peng Y."/>
            <person name="Gunaseelan K."/>
            <person name="Simpson R."/>
            <person name="Tahir J."/>
            <person name="Deroles S.C."/>
            <person name="Templeton K."/>
            <person name="Luo Z."/>
            <person name="Davy M."/>
            <person name="Cheng C."/>
            <person name="McNeilage M."/>
            <person name="Scaglione D."/>
            <person name="Liu Y."/>
            <person name="Zhang Q."/>
            <person name="Datson P."/>
            <person name="De Silva N."/>
            <person name="Gardiner S.E."/>
            <person name="Bassett H."/>
            <person name="Chagne D."/>
            <person name="McCallum J."/>
            <person name="Dzierzon H."/>
            <person name="Deng C."/>
            <person name="Wang Y.Y."/>
            <person name="Barron L."/>
            <person name="Manako K."/>
            <person name="Bowen J."/>
            <person name="Foster T.M."/>
            <person name="Erridge Z.A."/>
            <person name="Tiffin H."/>
            <person name="Waite C.N."/>
            <person name="Davies K.M."/>
            <person name="Grierson E.P."/>
            <person name="Laing W.A."/>
            <person name="Kirk R."/>
            <person name="Chen X."/>
            <person name="Wood M."/>
            <person name="Montefiori M."/>
            <person name="Brummell D.A."/>
            <person name="Schwinn K.E."/>
            <person name="Catanach A."/>
            <person name="Fullerton C."/>
            <person name="Li D."/>
            <person name="Meiyalaghan S."/>
            <person name="Nieuwenhuizen N."/>
            <person name="Read N."/>
            <person name="Prakash R."/>
            <person name="Hunter D."/>
            <person name="Zhang H."/>
            <person name="McKenzie M."/>
            <person name="Knabel M."/>
            <person name="Harris A."/>
            <person name="Allan A.C."/>
            <person name="Gleave A."/>
            <person name="Chen A."/>
            <person name="Janssen B.J."/>
            <person name="Plunkett B."/>
            <person name="Ampomah-Dwamena C."/>
            <person name="Voogd C."/>
            <person name="Leif D."/>
            <person name="Lafferty D."/>
            <person name="Souleyre E.J.F."/>
            <person name="Varkonyi-Gasic E."/>
            <person name="Gambi F."/>
            <person name="Hanley J."/>
            <person name="Yao J.L."/>
            <person name="Cheung J."/>
            <person name="David K.M."/>
            <person name="Warren B."/>
            <person name="Marsh K."/>
            <person name="Snowden K.C."/>
            <person name="Lin-Wang K."/>
            <person name="Brian L."/>
            <person name="Martinez-Sanchez M."/>
            <person name="Wang M."/>
            <person name="Ileperuma N."/>
            <person name="Macnee N."/>
            <person name="Campin R."/>
            <person name="McAtee P."/>
            <person name="Drummond R.S.M."/>
            <person name="Espley R.V."/>
            <person name="Ireland H.S."/>
            <person name="Wu R."/>
            <person name="Atkinson R.G."/>
            <person name="Karunairetnam S."/>
            <person name="Bulley S."/>
            <person name="Chunkath S."/>
            <person name="Hanley Z."/>
            <person name="Storey R."/>
            <person name="Thrimawithana A.H."/>
            <person name="Thomson S."/>
            <person name="David C."/>
            <person name="Testolin R."/>
            <person name="Huang H."/>
            <person name="Hellens R.P."/>
            <person name="Schaffer R.J."/>
        </authorList>
    </citation>
    <scope>NUCLEOTIDE SEQUENCE [LARGE SCALE GENOMIC DNA]</scope>
    <source>
        <strain evidence="3">cv. Red5</strain>
    </source>
</reference>
<dbReference type="GO" id="GO:0016747">
    <property type="term" value="F:acyltransferase activity, transferring groups other than amino-acyl groups"/>
    <property type="evidence" value="ECO:0007669"/>
    <property type="project" value="TreeGrafter"/>
</dbReference>
<dbReference type="STRING" id="1590841.A0A2R6PJ24"/>
<dbReference type="PANTHER" id="PTHR31642">
    <property type="entry name" value="TRICHOTHECENE 3-O-ACETYLTRANSFERASE"/>
    <property type="match status" value="1"/>
</dbReference>
<dbReference type="Gramene" id="PSR91868">
    <property type="protein sequence ID" value="PSR91868"/>
    <property type="gene ID" value="CEY00_Acc29215"/>
</dbReference>
<dbReference type="OrthoDB" id="671439at2759"/>
<dbReference type="OMA" id="FGCGGYA"/>
<dbReference type="InterPro" id="IPR023213">
    <property type="entry name" value="CAT-like_dom_sf"/>
</dbReference>
<accession>A0A2R6PJ24</accession>
<evidence type="ECO:0000256" key="1">
    <source>
        <dbReference type="ARBA" id="ARBA00009861"/>
    </source>
</evidence>
<comment type="similarity">
    <text evidence="1">Belongs to the plant acyltransferase family.</text>
</comment>
<dbReference type="FunCoup" id="A0A2R6PJ24">
    <property type="interactions" value="3"/>
</dbReference>
<keyword evidence="2" id="KW-0808">Transferase</keyword>
<dbReference type="Pfam" id="PF02458">
    <property type="entry name" value="Transferase"/>
    <property type="match status" value="1"/>
</dbReference>
<proteinExistence type="inferred from homology"/>
<reference evidence="2 3" key="1">
    <citation type="submission" date="2017-07" db="EMBL/GenBank/DDBJ databases">
        <title>An improved, manually edited Actinidia chinensis var. chinensis (kiwifruit) genome highlights the challenges associated with draft genomes and gene prediction in plants.</title>
        <authorList>
            <person name="Pilkington S."/>
            <person name="Crowhurst R."/>
            <person name="Hilario E."/>
            <person name="Nardozza S."/>
            <person name="Fraser L."/>
            <person name="Peng Y."/>
            <person name="Gunaseelan K."/>
            <person name="Simpson R."/>
            <person name="Tahir J."/>
            <person name="Deroles S."/>
            <person name="Templeton K."/>
            <person name="Luo Z."/>
            <person name="Davy M."/>
            <person name="Cheng C."/>
            <person name="Mcneilage M."/>
            <person name="Scaglione D."/>
            <person name="Liu Y."/>
            <person name="Zhang Q."/>
            <person name="Datson P."/>
            <person name="De Silva N."/>
            <person name="Gardiner S."/>
            <person name="Bassett H."/>
            <person name="Chagne D."/>
            <person name="Mccallum J."/>
            <person name="Dzierzon H."/>
            <person name="Deng C."/>
            <person name="Wang Y.-Y."/>
            <person name="Barron N."/>
            <person name="Manako K."/>
            <person name="Bowen J."/>
            <person name="Foster T."/>
            <person name="Erridge Z."/>
            <person name="Tiffin H."/>
            <person name="Waite C."/>
            <person name="Davies K."/>
            <person name="Grierson E."/>
            <person name="Laing W."/>
            <person name="Kirk R."/>
            <person name="Chen X."/>
            <person name="Wood M."/>
            <person name="Montefiori M."/>
            <person name="Brummell D."/>
            <person name="Schwinn K."/>
            <person name="Catanach A."/>
            <person name="Fullerton C."/>
            <person name="Li D."/>
            <person name="Meiyalaghan S."/>
            <person name="Nieuwenhuizen N."/>
            <person name="Read N."/>
            <person name="Prakash R."/>
            <person name="Hunter D."/>
            <person name="Zhang H."/>
            <person name="Mckenzie M."/>
            <person name="Knabel M."/>
            <person name="Harris A."/>
            <person name="Allan A."/>
            <person name="Chen A."/>
            <person name="Janssen B."/>
            <person name="Plunkett B."/>
            <person name="Dwamena C."/>
            <person name="Voogd C."/>
            <person name="Leif D."/>
            <person name="Lafferty D."/>
            <person name="Souleyre E."/>
            <person name="Varkonyi-Gasic E."/>
            <person name="Gambi F."/>
            <person name="Hanley J."/>
            <person name="Yao J.-L."/>
            <person name="Cheung J."/>
            <person name="David K."/>
            <person name="Warren B."/>
            <person name="Marsh K."/>
            <person name="Snowden K."/>
            <person name="Lin-Wang K."/>
            <person name="Brian L."/>
            <person name="Martinez-Sanchez M."/>
            <person name="Wang M."/>
            <person name="Ileperuma N."/>
            <person name="Macnee N."/>
            <person name="Campin R."/>
            <person name="Mcatee P."/>
            <person name="Drummond R."/>
            <person name="Espley R."/>
            <person name="Ireland H."/>
            <person name="Wu R."/>
            <person name="Atkinson R."/>
            <person name="Karunairetnam S."/>
            <person name="Bulley S."/>
            <person name="Chunkath S."/>
            <person name="Hanley Z."/>
            <person name="Storey R."/>
            <person name="Thrimawithana A."/>
            <person name="Thomson S."/>
            <person name="David C."/>
            <person name="Testolin R."/>
        </authorList>
    </citation>
    <scope>NUCLEOTIDE SEQUENCE [LARGE SCALE GENOMIC DNA]</scope>
    <source>
        <strain evidence="3">cv. Red5</strain>
        <tissue evidence="2">Young leaf</tissue>
    </source>
</reference>
<evidence type="ECO:0000313" key="3">
    <source>
        <dbReference type="Proteomes" id="UP000241394"/>
    </source>
</evidence>
<name>A0A2R6PJ24_ACTCC</name>
<dbReference type="Proteomes" id="UP000241394">
    <property type="component" value="Chromosome LG25"/>
</dbReference>
<dbReference type="InParanoid" id="A0A2R6PJ24"/>
<organism evidence="2 3">
    <name type="scientific">Actinidia chinensis var. chinensis</name>
    <name type="common">Chinese soft-hair kiwi</name>
    <dbReference type="NCBI Taxonomy" id="1590841"/>
    <lineage>
        <taxon>Eukaryota</taxon>
        <taxon>Viridiplantae</taxon>
        <taxon>Streptophyta</taxon>
        <taxon>Embryophyta</taxon>
        <taxon>Tracheophyta</taxon>
        <taxon>Spermatophyta</taxon>
        <taxon>Magnoliopsida</taxon>
        <taxon>eudicotyledons</taxon>
        <taxon>Gunneridae</taxon>
        <taxon>Pentapetalae</taxon>
        <taxon>asterids</taxon>
        <taxon>Ericales</taxon>
        <taxon>Actinidiaceae</taxon>
        <taxon>Actinidia</taxon>
    </lineage>
</organism>
<sequence>MASHKENHFKVSLSRTLSVYPKTLHPLHLLTLSNLDRQCPIHMYLVFFYKPSQANKNLSASAVFEQLKAGLEEALSVWYPAAGRLTMGPSDGKLNLWCNNGGAVLVEAEAQVRICELGDLSQYNELFEDLVFKPLVDEGLTEMPLVVAQVTRFGCGGYSLGIGTSHSLFDGPAAYDFLHAWASLYNIKASQPLNHHHPLHPPVHERGRFLETKETNDLCRNSNPTTRVVAIDHLYQLIREAADDRSVENYVLRTFHLSGEMIERLKQNVLGEERGKFSSFEVVSAHLWKARTKALGLTKDRLVCLQFAVDTRNKMVPPLPKGFTGNAYVLASVALTAGQLEEGHVVIAEKIKKAKNSVTNDYIDAYIEALDGPQANLPPLKELTLVSDWRRLPFHKIGFMGEEAAYVSPLVPPLPQVAYLMQSPSETRGIDLRIGLLPNMETAFSHYFLRNVQ</sequence>
<dbReference type="InterPro" id="IPR050317">
    <property type="entry name" value="Plant_Fungal_Acyltransferase"/>
</dbReference>
<dbReference type="AlphaFoldDB" id="A0A2R6PJ24"/>
<dbReference type="PANTHER" id="PTHR31642:SF145">
    <property type="entry name" value="BRASSINOSTEROID-RELATED ACYLTRANSFERASE 1"/>
    <property type="match status" value="1"/>
</dbReference>
<keyword evidence="2" id="KW-0012">Acyltransferase</keyword>
<protein>
    <submittedName>
        <fullName evidence="2">Brassinosteroid-related acyltransferase</fullName>
    </submittedName>
</protein>
<keyword evidence="3" id="KW-1185">Reference proteome</keyword>